<keyword evidence="2" id="KW-0560">Oxidoreductase</keyword>
<protein>
    <submittedName>
        <fullName evidence="3">Uncharacterized protein</fullName>
    </submittedName>
</protein>
<dbReference type="InterPro" id="IPR036291">
    <property type="entry name" value="NAD(P)-bd_dom_sf"/>
</dbReference>
<evidence type="ECO:0000313" key="3">
    <source>
        <dbReference type="EMBL" id="CAD7237456.1"/>
    </source>
</evidence>
<reference evidence="3" key="1">
    <citation type="submission" date="2020-11" db="EMBL/GenBank/DDBJ databases">
        <authorList>
            <person name="Tran Van P."/>
        </authorList>
    </citation>
    <scope>NUCLEOTIDE SEQUENCE</scope>
</reference>
<evidence type="ECO:0000256" key="1">
    <source>
        <dbReference type="ARBA" id="ARBA00006484"/>
    </source>
</evidence>
<comment type="similarity">
    <text evidence="1">Belongs to the short-chain dehydrogenases/reductases (SDR) family.</text>
</comment>
<dbReference type="EMBL" id="OB688294">
    <property type="protein sequence ID" value="CAD7237456.1"/>
    <property type="molecule type" value="Genomic_DNA"/>
</dbReference>
<dbReference type="PANTHER" id="PTHR24322">
    <property type="entry name" value="PKSB"/>
    <property type="match status" value="1"/>
</dbReference>
<evidence type="ECO:0000256" key="2">
    <source>
        <dbReference type="ARBA" id="ARBA00023002"/>
    </source>
</evidence>
<name>A0A7R8WY32_9CRUS</name>
<dbReference type="PRINTS" id="PR00081">
    <property type="entry name" value="GDHRDH"/>
</dbReference>
<organism evidence="3">
    <name type="scientific">Cyprideis torosa</name>
    <dbReference type="NCBI Taxonomy" id="163714"/>
    <lineage>
        <taxon>Eukaryota</taxon>
        <taxon>Metazoa</taxon>
        <taxon>Ecdysozoa</taxon>
        <taxon>Arthropoda</taxon>
        <taxon>Crustacea</taxon>
        <taxon>Oligostraca</taxon>
        <taxon>Ostracoda</taxon>
        <taxon>Podocopa</taxon>
        <taxon>Podocopida</taxon>
        <taxon>Cytherocopina</taxon>
        <taxon>Cytheroidea</taxon>
        <taxon>Cytherideidae</taxon>
        <taxon>Cyprideis</taxon>
    </lineage>
</organism>
<dbReference type="CDD" id="cd05233">
    <property type="entry name" value="SDR_c"/>
    <property type="match status" value="1"/>
</dbReference>
<dbReference type="PANTHER" id="PTHR24322:SF736">
    <property type="entry name" value="RETINOL DEHYDROGENASE 10"/>
    <property type="match status" value="1"/>
</dbReference>
<proteinExistence type="inferred from homology"/>
<feature type="non-terminal residue" evidence="3">
    <location>
        <position position="113"/>
    </location>
</feature>
<dbReference type="InterPro" id="IPR002347">
    <property type="entry name" value="SDR_fam"/>
</dbReference>
<dbReference type="AlphaFoldDB" id="A0A7R8WY32"/>
<accession>A0A7R8WY32</accession>
<dbReference type="OrthoDB" id="37659at2759"/>
<sequence>MKSIKNKVVAITGAGSGIGRALAEAFAKEGAALALNDYSKERLLETKKMVEALGSQAMIDDFDVVNREAMEAFAVKVEQSLGAANIIINNAGVSGVDLPTYTLPIEDYERIMQ</sequence>
<dbReference type="GO" id="GO:0016616">
    <property type="term" value="F:oxidoreductase activity, acting on the CH-OH group of donors, NAD or NADP as acceptor"/>
    <property type="evidence" value="ECO:0007669"/>
    <property type="project" value="TreeGrafter"/>
</dbReference>
<dbReference type="Gene3D" id="3.40.50.720">
    <property type="entry name" value="NAD(P)-binding Rossmann-like Domain"/>
    <property type="match status" value="1"/>
</dbReference>
<dbReference type="SUPFAM" id="SSF51735">
    <property type="entry name" value="NAD(P)-binding Rossmann-fold domains"/>
    <property type="match status" value="1"/>
</dbReference>
<dbReference type="Pfam" id="PF00106">
    <property type="entry name" value="adh_short"/>
    <property type="match status" value="1"/>
</dbReference>
<gene>
    <name evidence="3" type="ORF">CTOB1V02_LOCUS15271</name>
</gene>